<evidence type="ECO:0000313" key="2">
    <source>
        <dbReference type="Proteomes" id="UP000887116"/>
    </source>
</evidence>
<dbReference type="AlphaFoldDB" id="A0A8X6LR62"/>
<accession>A0A8X6LR62</accession>
<gene>
    <name evidence="1" type="ORF">TNCT_121591</name>
</gene>
<evidence type="ECO:0000313" key="1">
    <source>
        <dbReference type="EMBL" id="GFR19961.1"/>
    </source>
</evidence>
<comment type="caution">
    <text evidence="1">The sequence shown here is derived from an EMBL/GenBank/DDBJ whole genome shotgun (WGS) entry which is preliminary data.</text>
</comment>
<name>A0A8X6LR62_TRICU</name>
<keyword evidence="2" id="KW-1185">Reference proteome</keyword>
<organism evidence="1 2">
    <name type="scientific">Trichonephila clavata</name>
    <name type="common">Joro spider</name>
    <name type="synonym">Nephila clavata</name>
    <dbReference type="NCBI Taxonomy" id="2740835"/>
    <lineage>
        <taxon>Eukaryota</taxon>
        <taxon>Metazoa</taxon>
        <taxon>Ecdysozoa</taxon>
        <taxon>Arthropoda</taxon>
        <taxon>Chelicerata</taxon>
        <taxon>Arachnida</taxon>
        <taxon>Araneae</taxon>
        <taxon>Araneomorphae</taxon>
        <taxon>Entelegynae</taxon>
        <taxon>Araneoidea</taxon>
        <taxon>Nephilidae</taxon>
        <taxon>Trichonephila</taxon>
    </lineage>
</organism>
<dbReference type="EMBL" id="BMAO01017999">
    <property type="protein sequence ID" value="GFR19961.1"/>
    <property type="molecule type" value="Genomic_DNA"/>
</dbReference>
<sequence length="92" mass="10409">MSFKPVLIDGTNCSPSPKKKPECKVSCSLPIKADMTAFEWSFDNPEGNEIAIWEGSELFSRRRYWCGRKLFRTKGAAYGNGKKIISLLRGDF</sequence>
<reference evidence="1" key="1">
    <citation type="submission" date="2020-07" db="EMBL/GenBank/DDBJ databases">
        <title>Multicomponent nature underlies the extraordinary mechanical properties of spider dragline silk.</title>
        <authorList>
            <person name="Kono N."/>
            <person name="Nakamura H."/>
            <person name="Mori M."/>
            <person name="Yoshida Y."/>
            <person name="Ohtoshi R."/>
            <person name="Malay A.D."/>
            <person name="Moran D.A.P."/>
            <person name="Tomita M."/>
            <person name="Numata K."/>
            <person name="Arakawa K."/>
        </authorList>
    </citation>
    <scope>NUCLEOTIDE SEQUENCE</scope>
</reference>
<protein>
    <submittedName>
        <fullName evidence="1">Uncharacterized protein</fullName>
    </submittedName>
</protein>
<dbReference type="Proteomes" id="UP000887116">
    <property type="component" value="Unassembled WGS sequence"/>
</dbReference>
<proteinExistence type="predicted"/>